<name>A0A2T6AUY4_9RHOB</name>
<gene>
    <name evidence="1" type="ORF">C8N34_112117</name>
</gene>
<dbReference type="InterPro" id="IPR042257">
    <property type="entry name" value="DGOK_C"/>
</dbReference>
<organism evidence="1 2">
    <name type="scientific">Gemmobacter caeni</name>
    <dbReference type="NCBI Taxonomy" id="589035"/>
    <lineage>
        <taxon>Bacteria</taxon>
        <taxon>Pseudomonadati</taxon>
        <taxon>Pseudomonadota</taxon>
        <taxon>Alphaproteobacteria</taxon>
        <taxon>Rhodobacterales</taxon>
        <taxon>Paracoccaceae</taxon>
        <taxon>Gemmobacter</taxon>
    </lineage>
</organism>
<dbReference type="GO" id="GO:0034194">
    <property type="term" value="P:D-galactonate catabolic process"/>
    <property type="evidence" value="ECO:0007669"/>
    <property type="project" value="InterPro"/>
</dbReference>
<sequence length="273" mass="28229">MTPEWIAADCTADHLRLWAMGSEGIFARAEAPVGADPLATLHALAAPWLTEGRQIEVIASGLAPVTALRIVPCTPVATAVPVPSDDSSLSLRLVPGLRQDRPADLTQGAEVRIAGALRVLGDFDGVICLPGLTTVWAHLSAGEVVSFQSFATGSLLAALTGDIAGPLETAAFTESLATTRARPERLAAQIASLRAESLLSGLSATTLRSRATGLFIGAELTAARPYWLGQRVVLAGEGSEPYRLALAAEGVQAETLPEEACILAGLALLHTAG</sequence>
<evidence type="ECO:0000313" key="2">
    <source>
        <dbReference type="Proteomes" id="UP000244224"/>
    </source>
</evidence>
<proteinExistence type="predicted"/>
<dbReference type="GO" id="GO:0008671">
    <property type="term" value="F:2-dehydro-3-deoxygalactonokinase activity"/>
    <property type="evidence" value="ECO:0007669"/>
    <property type="project" value="InterPro"/>
</dbReference>
<dbReference type="InterPro" id="IPR007729">
    <property type="entry name" value="DGOK"/>
</dbReference>
<dbReference type="Gene3D" id="3.30.420.310">
    <property type="entry name" value="2-keto-3-deoxy-galactonokinase, C-terminal domain"/>
    <property type="match status" value="1"/>
</dbReference>
<evidence type="ECO:0000313" key="1">
    <source>
        <dbReference type="EMBL" id="PTX47628.1"/>
    </source>
</evidence>
<dbReference type="OrthoDB" id="256574at2"/>
<keyword evidence="1" id="KW-0418">Kinase</keyword>
<keyword evidence="1" id="KW-0808">Transferase</keyword>
<keyword evidence="2" id="KW-1185">Reference proteome</keyword>
<dbReference type="AlphaFoldDB" id="A0A2T6AUY4"/>
<protein>
    <submittedName>
        <fullName evidence="1">2-keto-3-deoxygalactonate kinase</fullName>
    </submittedName>
</protein>
<dbReference type="Proteomes" id="UP000244224">
    <property type="component" value="Unassembled WGS sequence"/>
</dbReference>
<dbReference type="Pfam" id="PF05035">
    <property type="entry name" value="DGOK"/>
    <property type="match status" value="1"/>
</dbReference>
<reference evidence="1 2" key="1">
    <citation type="submission" date="2018-04" db="EMBL/GenBank/DDBJ databases">
        <title>Genomic Encyclopedia of Archaeal and Bacterial Type Strains, Phase II (KMG-II): from individual species to whole genera.</title>
        <authorList>
            <person name="Goeker M."/>
        </authorList>
    </citation>
    <scope>NUCLEOTIDE SEQUENCE [LARGE SCALE GENOMIC DNA]</scope>
    <source>
        <strain evidence="1 2">DSM 21823</strain>
    </source>
</reference>
<dbReference type="EMBL" id="QBKP01000012">
    <property type="protein sequence ID" value="PTX47628.1"/>
    <property type="molecule type" value="Genomic_DNA"/>
</dbReference>
<comment type="caution">
    <text evidence="1">The sequence shown here is derived from an EMBL/GenBank/DDBJ whole genome shotgun (WGS) entry which is preliminary data.</text>
</comment>
<accession>A0A2T6AUY4</accession>
<dbReference type="RefSeq" id="WP_108129844.1">
    <property type="nucleotide sequence ID" value="NZ_QBKP01000012.1"/>
</dbReference>